<name>X1EBR4_9ZZZZ</name>
<evidence type="ECO:0000256" key="1">
    <source>
        <dbReference type="SAM" id="Phobius"/>
    </source>
</evidence>
<keyword evidence="1" id="KW-1133">Transmembrane helix</keyword>
<evidence type="ECO:0000313" key="2">
    <source>
        <dbReference type="EMBL" id="GAH14569.1"/>
    </source>
</evidence>
<dbReference type="EMBL" id="BART01039499">
    <property type="protein sequence ID" value="GAH14569.1"/>
    <property type="molecule type" value="Genomic_DNA"/>
</dbReference>
<feature type="non-terminal residue" evidence="2">
    <location>
        <position position="74"/>
    </location>
</feature>
<keyword evidence="1" id="KW-0472">Membrane</keyword>
<dbReference type="AlphaFoldDB" id="X1EBR4"/>
<proteinExistence type="predicted"/>
<reference evidence="2" key="1">
    <citation type="journal article" date="2014" name="Front. Microbiol.">
        <title>High frequency of phylogenetically diverse reductive dehalogenase-homologous genes in deep subseafloor sedimentary metagenomes.</title>
        <authorList>
            <person name="Kawai M."/>
            <person name="Futagami T."/>
            <person name="Toyoda A."/>
            <person name="Takaki Y."/>
            <person name="Nishi S."/>
            <person name="Hori S."/>
            <person name="Arai W."/>
            <person name="Tsubouchi T."/>
            <person name="Morono Y."/>
            <person name="Uchiyama I."/>
            <person name="Ito T."/>
            <person name="Fujiyama A."/>
            <person name="Inagaki F."/>
            <person name="Takami H."/>
        </authorList>
    </citation>
    <scope>NUCLEOTIDE SEQUENCE</scope>
    <source>
        <strain evidence="2">Expedition CK06-06</strain>
    </source>
</reference>
<feature type="transmembrane region" description="Helical" evidence="1">
    <location>
        <begin position="24"/>
        <end position="49"/>
    </location>
</feature>
<gene>
    <name evidence="2" type="ORF">S01H4_64889</name>
</gene>
<comment type="caution">
    <text evidence="2">The sequence shown here is derived from an EMBL/GenBank/DDBJ whole genome shotgun (WGS) entry which is preliminary data.</text>
</comment>
<protein>
    <submittedName>
        <fullName evidence="2">Uncharacterized protein</fullName>
    </submittedName>
</protein>
<keyword evidence="1" id="KW-0812">Transmembrane</keyword>
<sequence length="74" mass="8293">MFWVSYSASVAQAYGVFGYVAVDIAYLTFTYVMEIIAGIVAIVIALLLVKPRFSSKWADEDYDYLLNDVIKIGN</sequence>
<organism evidence="2">
    <name type="scientific">marine sediment metagenome</name>
    <dbReference type="NCBI Taxonomy" id="412755"/>
    <lineage>
        <taxon>unclassified sequences</taxon>
        <taxon>metagenomes</taxon>
        <taxon>ecological metagenomes</taxon>
    </lineage>
</organism>
<accession>X1EBR4</accession>